<reference evidence="1" key="1">
    <citation type="submission" date="2021-02" db="EMBL/GenBank/DDBJ databases">
        <authorList>
            <person name="Dougan E. K."/>
            <person name="Rhodes N."/>
            <person name="Thang M."/>
            <person name="Chan C."/>
        </authorList>
    </citation>
    <scope>NUCLEOTIDE SEQUENCE</scope>
</reference>
<evidence type="ECO:0000313" key="1">
    <source>
        <dbReference type="EMBL" id="CAE7940431.1"/>
    </source>
</evidence>
<organism evidence="1 2">
    <name type="scientific">Symbiodinium necroappetens</name>
    <dbReference type="NCBI Taxonomy" id="1628268"/>
    <lineage>
        <taxon>Eukaryota</taxon>
        <taxon>Sar</taxon>
        <taxon>Alveolata</taxon>
        <taxon>Dinophyceae</taxon>
        <taxon>Suessiales</taxon>
        <taxon>Symbiodiniaceae</taxon>
        <taxon>Symbiodinium</taxon>
    </lineage>
</organism>
<keyword evidence="2" id="KW-1185">Reference proteome</keyword>
<dbReference type="OrthoDB" id="446678at2759"/>
<gene>
    <name evidence="1" type="ORF">SNEC2469_LOCUS33887</name>
</gene>
<dbReference type="Proteomes" id="UP000601435">
    <property type="component" value="Unassembled WGS sequence"/>
</dbReference>
<protein>
    <submittedName>
        <fullName evidence="1">Uncharacterized protein</fullName>
    </submittedName>
</protein>
<name>A0A813C7B8_9DINO</name>
<sequence length="155" mass="17867">MARLLSLMKQLQEMLERCGLSGLLEKPSELEAMLVRYKAMQASFEKSGFSELFEDTDRLDKFLETHRQVRSSFQAAGFENLLDDAAAAEQFFQQRQAFLSKLFKALLRPGCRTRKLQEWGVSAWCRDSYGLSSCARDLQTGMLNRKTGCRWSFML</sequence>
<accession>A0A813C7B8</accession>
<comment type="caution">
    <text evidence="1">The sequence shown here is derived from an EMBL/GenBank/DDBJ whole genome shotgun (WGS) entry which is preliminary data.</text>
</comment>
<evidence type="ECO:0000313" key="2">
    <source>
        <dbReference type="Proteomes" id="UP000601435"/>
    </source>
</evidence>
<dbReference type="EMBL" id="CAJNJA010091286">
    <property type="protein sequence ID" value="CAE7940431.1"/>
    <property type="molecule type" value="Genomic_DNA"/>
</dbReference>
<proteinExistence type="predicted"/>
<dbReference type="AlphaFoldDB" id="A0A813C7B8"/>